<dbReference type="HOGENOM" id="CLU_1796584_0_0_1"/>
<dbReference type="GeneID" id="20353693"/>
<evidence type="ECO:0000256" key="1">
    <source>
        <dbReference type="SAM" id="MobiDB-lite"/>
    </source>
</evidence>
<reference evidence="3" key="5">
    <citation type="submission" date="2018-04" db="UniProtKB">
        <authorList>
            <consortium name="EnsemblFungi"/>
        </authorList>
    </citation>
    <scope>IDENTIFICATION</scope>
    <source>
        <strain evidence="3">R3-111a-1</strain>
    </source>
</reference>
<reference evidence="4" key="1">
    <citation type="submission" date="2010-07" db="EMBL/GenBank/DDBJ databases">
        <title>The genome sequence of Gaeumannomyces graminis var. tritici strain R3-111a-1.</title>
        <authorList>
            <consortium name="The Broad Institute Genome Sequencing Platform"/>
            <person name="Ma L.-J."/>
            <person name="Dead R."/>
            <person name="Young S."/>
            <person name="Zeng Q."/>
            <person name="Koehrsen M."/>
            <person name="Alvarado L."/>
            <person name="Berlin A."/>
            <person name="Chapman S.B."/>
            <person name="Chen Z."/>
            <person name="Freedman E."/>
            <person name="Gellesch M."/>
            <person name="Goldberg J."/>
            <person name="Griggs A."/>
            <person name="Gujja S."/>
            <person name="Heilman E.R."/>
            <person name="Heiman D."/>
            <person name="Hepburn T."/>
            <person name="Howarth C."/>
            <person name="Jen D."/>
            <person name="Larson L."/>
            <person name="Mehta T."/>
            <person name="Neiman D."/>
            <person name="Pearson M."/>
            <person name="Roberts A."/>
            <person name="Saif S."/>
            <person name="Shea T."/>
            <person name="Shenoy N."/>
            <person name="Sisk P."/>
            <person name="Stolte C."/>
            <person name="Sykes S."/>
            <person name="Walk T."/>
            <person name="White J."/>
            <person name="Yandava C."/>
            <person name="Haas B."/>
            <person name="Nusbaum C."/>
            <person name="Birren B."/>
        </authorList>
    </citation>
    <scope>NUCLEOTIDE SEQUENCE [LARGE SCALE GENOMIC DNA]</scope>
    <source>
        <strain evidence="4">R3-111a-1</strain>
    </source>
</reference>
<accession>J3PIA7</accession>
<evidence type="ECO:0000313" key="2">
    <source>
        <dbReference type="EMBL" id="EJT69125.1"/>
    </source>
</evidence>
<dbReference type="Proteomes" id="UP000006039">
    <property type="component" value="Unassembled WGS sequence"/>
</dbReference>
<reference evidence="2" key="3">
    <citation type="submission" date="2010-09" db="EMBL/GenBank/DDBJ databases">
        <title>Annotation of Gaeumannomyces graminis var. tritici R3-111a-1.</title>
        <authorList>
            <consortium name="The Broad Institute Genome Sequencing Platform"/>
            <person name="Ma L.-J."/>
            <person name="Dead R."/>
            <person name="Young S.K."/>
            <person name="Zeng Q."/>
            <person name="Gargeya S."/>
            <person name="Fitzgerald M."/>
            <person name="Haas B."/>
            <person name="Abouelleil A."/>
            <person name="Alvarado L."/>
            <person name="Arachchi H.M."/>
            <person name="Berlin A."/>
            <person name="Brown A."/>
            <person name="Chapman S.B."/>
            <person name="Chen Z."/>
            <person name="Dunbar C."/>
            <person name="Freedman E."/>
            <person name="Gearin G."/>
            <person name="Gellesch M."/>
            <person name="Goldberg J."/>
            <person name="Griggs A."/>
            <person name="Gujja S."/>
            <person name="Heiman D."/>
            <person name="Howarth C."/>
            <person name="Larson L."/>
            <person name="Lui A."/>
            <person name="MacDonald P.J.P."/>
            <person name="Mehta T."/>
            <person name="Montmayeur A."/>
            <person name="Murphy C."/>
            <person name="Neiman D."/>
            <person name="Pearson M."/>
            <person name="Priest M."/>
            <person name="Roberts A."/>
            <person name="Saif S."/>
            <person name="Shea T."/>
            <person name="Shenoy N."/>
            <person name="Sisk P."/>
            <person name="Stolte C."/>
            <person name="Sykes S."/>
            <person name="Yandava C."/>
            <person name="Wortman J."/>
            <person name="Nusbaum C."/>
            <person name="Birren B."/>
        </authorList>
    </citation>
    <scope>NUCLEOTIDE SEQUENCE</scope>
    <source>
        <strain evidence="2">R3-111a-1</strain>
    </source>
</reference>
<protein>
    <submittedName>
        <fullName evidence="2 3">Uncharacterized protein</fullName>
    </submittedName>
</protein>
<proteinExistence type="predicted"/>
<sequence>MGFPGYLHLLVGQVDSCQPQGILSRHLQGPCARIQRCRIERYKDNLGDRIPTAGALARDCRPRAPSKKDALANEATLLGRYWQQRRERDDRFHALQEEALLLARLQSDREEDDVALPPNWQLTEELSPYTRGASRHETSARSGR</sequence>
<evidence type="ECO:0000313" key="3">
    <source>
        <dbReference type="EnsemblFungi" id="EJT69125"/>
    </source>
</evidence>
<organism evidence="2">
    <name type="scientific">Gaeumannomyces tritici (strain R3-111a-1)</name>
    <name type="common">Wheat and barley take-all root rot fungus</name>
    <name type="synonym">Gaeumannomyces graminis var. tritici</name>
    <dbReference type="NCBI Taxonomy" id="644352"/>
    <lineage>
        <taxon>Eukaryota</taxon>
        <taxon>Fungi</taxon>
        <taxon>Dikarya</taxon>
        <taxon>Ascomycota</taxon>
        <taxon>Pezizomycotina</taxon>
        <taxon>Sordariomycetes</taxon>
        <taxon>Sordariomycetidae</taxon>
        <taxon>Magnaporthales</taxon>
        <taxon>Magnaporthaceae</taxon>
        <taxon>Gaeumannomyces</taxon>
    </lineage>
</organism>
<gene>
    <name evidence="3" type="primary">20353693</name>
    <name evidence="2" type="ORF">GGTG_13235</name>
</gene>
<keyword evidence="4" id="KW-1185">Reference proteome</keyword>
<dbReference type="VEuPathDB" id="FungiDB:GGTG_13235"/>
<dbReference type="EMBL" id="GL385405">
    <property type="protein sequence ID" value="EJT69125.1"/>
    <property type="molecule type" value="Genomic_DNA"/>
</dbReference>
<dbReference type="AlphaFoldDB" id="J3PIA7"/>
<feature type="region of interest" description="Disordered" evidence="1">
    <location>
        <begin position="108"/>
        <end position="144"/>
    </location>
</feature>
<feature type="compositionally biased region" description="Basic and acidic residues" evidence="1">
    <location>
        <begin position="134"/>
        <end position="144"/>
    </location>
</feature>
<evidence type="ECO:0000313" key="4">
    <source>
        <dbReference type="Proteomes" id="UP000006039"/>
    </source>
</evidence>
<dbReference type="EnsemblFungi" id="EJT69125">
    <property type="protein sequence ID" value="EJT69125"/>
    <property type="gene ID" value="GGTG_13235"/>
</dbReference>
<dbReference type="RefSeq" id="XP_009229404.1">
    <property type="nucleotide sequence ID" value="XM_009231140.1"/>
</dbReference>
<reference evidence="2" key="2">
    <citation type="submission" date="2010-07" db="EMBL/GenBank/DDBJ databases">
        <authorList>
            <consortium name="The Broad Institute Genome Sequencing Platform"/>
            <consortium name="Broad Institute Genome Sequencing Center for Infectious Disease"/>
            <person name="Ma L.-J."/>
            <person name="Dead R."/>
            <person name="Young S."/>
            <person name="Zeng Q."/>
            <person name="Koehrsen M."/>
            <person name="Alvarado L."/>
            <person name="Berlin A."/>
            <person name="Chapman S.B."/>
            <person name="Chen Z."/>
            <person name="Freedman E."/>
            <person name="Gellesch M."/>
            <person name="Goldberg J."/>
            <person name="Griggs A."/>
            <person name="Gujja S."/>
            <person name="Heilman E.R."/>
            <person name="Heiman D."/>
            <person name="Hepburn T."/>
            <person name="Howarth C."/>
            <person name="Jen D."/>
            <person name="Larson L."/>
            <person name="Mehta T."/>
            <person name="Neiman D."/>
            <person name="Pearson M."/>
            <person name="Roberts A."/>
            <person name="Saif S."/>
            <person name="Shea T."/>
            <person name="Shenoy N."/>
            <person name="Sisk P."/>
            <person name="Stolte C."/>
            <person name="Sykes S."/>
            <person name="Walk T."/>
            <person name="White J."/>
            <person name="Yandava C."/>
            <person name="Haas B."/>
            <person name="Nusbaum C."/>
            <person name="Birren B."/>
        </authorList>
    </citation>
    <scope>NUCLEOTIDE SEQUENCE</scope>
    <source>
        <strain evidence="2">R3-111a-1</strain>
    </source>
</reference>
<name>J3PIA7_GAET3</name>
<reference evidence="3" key="4">
    <citation type="journal article" date="2015" name="G3 (Bethesda)">
        <title>Genome sequences of three phytopathogenic species of the Magnaporthaceae family of fungi.</title>
        <authorList>
            <person name="Okagaki L.H."/>
            <person name="Nunes C.C."/>
            <person name="Sailsbery J."/>
            <person name="Clay B."/>
            <person name="Brown D."/>
            <person name="John T."/>
            <person name="Oh Y."/>
            <person name="Young N."/>
            <person name="Fitzgerald M."/>
            <person name="Haas B.J."/>
            <person name="Zeng Q."/>
            <person name="Young S."/>
            <person name="Adiconis X."/>
            <person name="Fan L."/>
            <person name="Levin J.Z."/>
            <person name="Mitchell T.K."/>
            <person name="Okubara P.A."/>
            <person name="Farman M.L."/>
            <person name="Kohn L.M."/>
            <person name="Birren B."/>
            <person name="Ma L.-J."/>
            <person name="Dean R.A."/>
        </authorList>
    </citation>
    <scope>NUCLEOTIDE SEQUENCE</scope>
    <source>
        <strain evidence="3">R3-111a-1</strain>
    </source>
</reference>